<dbReference type="EMBL" id="CP014060">
    <property type="protein sequence ID" value="AMG35109.1"/>
    <property type="molecule type" value="Genomic_DNA"/>
</dbReference>
<evidence type="ECO:0000256" key="5">
    <source>
        <dbReference type="ARBA" id="ARBA00022496"/>
    </source>
</evidence>
<dbReference type="NCBIfam" id="TIGR01783">
    <property type="entry name" value="TonB-siderophor"/>
    <property type="match status" value="1"/>
</dbReference>
<keyword evidence="5" id="KW-0406">Ion transport</keyword>
<dbReference type="InterPro" id="IPR039426">
    <property type="entry name" value="TonB-dep_rcpt-like"/>
</dbReference>
<name>A0A0X8NVH3_ALCXX</name>
<evidence type="ECO:0000313" key="16">
    <source>
        <dbReference type="EMBL" id="AMG35109.1"/>
    </source>
</evidence>
<feature type="domain" description="Secretin/TonB short N-terminal" evidence="15">
    <location>
        <begin position="59"/>
        <end position="110"/>
    </location>
</feature>
<dbReference type="Pfam" id="PF07660">
    <property type="entry name" value="STN"/>
    <property type="match status" value="1"/>
</dbReference>
<proteinExistence type="inferred from homology"/>
<keyword evidence="5" id="KW-0410">Iron transport</keyword>
<dbReference type="PROSITE" id="PS52016">
    <property type="entry name" value="TONB_DEPENDENT_REC_3"/>
    <property type="match status" value="1"/>
</dbReference>
<organism evidence="16 17">
    <name type="scientific">Alcaligenes xylosoxydans xylosoxydans</name>
    <name type="common">Achromobacter xylosoxidans</name>
    <dbReference type="NCBI Taxonomy" id="85698"/>
    <lineage>
        <taxon>Bacteria</taxon>
        <taxon>Pseudomonadati</taxon>
        <taxon>Pseudomonadota</taxon>
        <taxon>Betaproteobacteria</taxon>
        <taxon>Burkholderiales</taxon>
        <taxon>Alcaligenaceae</taxon>
        <taxon>Achromobacter</taxon>
    </lineage>
</organism>
<dbReference type="Proteomes" id="UP000060602">
    <property type="component" value="Chromosome"/>
</dbReference>
<evidence type="ECO:0000256" key="4">
    <source>
        <dbReference type="ARBA" id="ARBA00022452"/>
    </source>
</evidence>
<keyword evidence="11 12" id="KW-0998">Cell outer membrane</keyword>
<dbReference type="InterPro" id="IPR037066">
    <property type="entry name" value="Plug_dom_sf"/>
</dbReference>
<dbReference type="Gene3D" id="3.55.50.30">
    <property type="match status" value="1"/>
</dbReference>
<dbReference type="RefSeq" id="WP_061071135.1">
    <property type="nucleotide sequence ID" value="NZ_CP014060.2"/>
</dbReference>
<evidence type="ECO:0000256" key="14">
    <source>
        <dbReference type="SAM" id="SignalP"/>
    </source>
</evidence>
<dbReference type="GO" id="GO:0015891">
    <property type="term" value="P:siderophore transport"/>
    <property type="evidence" value="ECO:0007669"/>
    <property type="project" value="InterPro"/>
</dbReference>
<evidence type="ECO:0000256" key="1">
    <source>
        <dbReference type="ARBA" id="ARBA00004571"/>
    </source>
</evidence>
<accession>A0A0X8NVH3</accession>
<dbReference type="SUPFAM" id="SSF56935">
    <property type="entry name" value="Porins"/>
    <property type="match status" value="1"/>
</dbReference>
<evidence type="ECO:0000256" key="3">
    <source>
        <dbReference type="ARBA" id="ARBA00022448"/>
    </source>
</evidence>
<evidence type="ECO:0000256" key="12">
    <source>
        <dbReference type="PROSITE-ProRule" id="PRU01360"/>
    </source>
</evidence>
<reference evidence="17" key="1">
    <citation type="submission" date="2015-12" db="EMBL/GenBank/DDBJ databases">
        <title>FDA dAtabase for Regulatory Grade micrObial Sequences (FDA-ARGOS): Supporting development and validation of Infectious Disease Dx tests.</title>
        <authorList>
            <person name="Case J."/>
            <person name="Tallon L."/>
            <person name="Sadzewicz L."/>
            <person name="Sengamalay N."/>
            <person name="Ott S."/>
            <person name="Godinez A."/>
            <person name="Nagaraj S."/>
            <person name="Nadendla S."/>
            <person name="Sichtig H."/>
        </authorList>
    </citation>
    <scope>NUCLEOTIDE SEQUENCE [LARGE SCALE GENOMIC DNA]</scope>
    <source>
        <strain evidence="17">FDAARGOS_147</strain>
    </source>
</reference>
<keyword evidence="8 13" id="KW-0798">TonB box</keyword>
<evidence type="ECO:0000256" key="9">
    <source>
        <dbReference type="ARBA" id="ARBA00023136"/>
    </source>
</evidence>
<dbReference type="GO" id="GO:0038023">
    <property type="term" value="F:signaling receptor activity"/>
    <property type="evidence" value="ECO:0007669"/>
    <property type="project" value="InterPro"/>
</dbReference>
<dbReference type="InterPro" id="IPR010105">
    <property type="entry name" value="TonB_sidphr_rcpt"/>
</dbReference>
<dbReference type="Pfam" id="PF07715">
    <property type="entry name" value="Plug"/>
    <property type="match status" value="1"/>
</dbReference>
<evidence type="ECO:0000256" key="2">
    <source>
        <dbReference type="ARBA" id="ARBA00009810"/>
    </source>
</evidence>
<evidence type="ECO:0000256" key="13">
    <source>
        <dbReference type="RuleBase" id="RU003357"/>
    </source>
</evidence>
<keyword evidence="14" id="KW-0732">Signal</keyword>
<gene>
    <name evidence="16" type="ORF">AL504_03025</name>
</gene>
<evidence type="ECO:0000313" key="17">
    <source>
        <dbReference type="Proteomes" id="UP000060602"/>
    </source>
</evidence>
<evidence type="ECO:0000256" key="7">
    <source>
        <dbReference type="ARBA" id="ARBA00023004"/>
    </source>
</evidence>
<dbReference type="CDD" id="cd01347">
    <property type="entry name" value="ligand_gated_channel"/>
    <property type="match status" value="1"/>
</dbReference>
<dbReference type="SMART" id="SM00965">
    <property type="entry name" value="STN"/>
    <property type="match status" value="1"/>
</dbReference>
<dbReference type="Gene3D" id="2.40.170.20">
    <property type="entry name" value="TonB-dependent receptor, beta-barrel domain"/>
    <property type="match status" value="1"/>
</dbReference>
<comment type="similarity">
    <text evidence="2 12 13">Belongs to the TonB-dependent receptor family.</text>
</comment>
<evidence type="ECO:0000256" key="10">
    <source>
        <dbReference type="ARBA" id="ARBA00023170"/>
    </source>
</evidence>
<dbReference type="Pfam" id="PF00593">
    <property type="entry name" value="TonB_dep_Rec_b-barrel"/>
    <property type="match status" value="1"/>
</dbReference>
<evidence type="ECO:0000256" key="8">
    <source>
        <dbReference type="ARBA" id="ARBA00023077"/>
    </source>
</evidence>
<dbReference type="PANTHER" id="PTHR32552:SF85">
    <property type="entry name" value="BLL7968 PROTEIN"/>
    <property type="match status" value="1"/>
</dbReference>
<dbReference type="InterPro" id="IPR012910">
    <property type="entry name" value="Plug_dom"/>
</dbReference>
<keyword evidence="10 16" id="KW-0675">Receptor</keyword>
<dbReference type="Gene3D" id="2.170.130.10">
    <property type="entry name" value="TonB-dependent receptor, plug domain"/>
    <property type="match status" value="1"/>
</dbReference>
<sequence>MHVRPFRYPLLARALATALTAPAALLAAAPAQAQAPAGFQVAPGPLSQALSQFASQAGVTLSLDGRLVAGKQSPGLSGAYSVDQGFGRLLDGTGLRAERRSDNVYTVRPLSSGDSAAQLEPVTVVGASTAEGAYQPEPVASVTRSPLAVLDQPQAVNVVPAQVLRYQRPRNLDDALANVSGITQGNTLAGTQDTLMKRGFGANRDGSIMHNGMPLVQGRGLNAAADSVEVLKGPASLLYGIMDPGGVINIVSKRPQLTPYHALTLTGSSYAQGRDGVGATLDSTGPIGDSRLAYRLVVDTMNEDYWRDFGRHRDTLVAPSLAWYGQDTQIVASYEHRDYLYPFDRGTALDPTTGKPLDIPSRRRLDEPYNNMWGSTELAQVTVDQRVTDNWKAHLGYSWNQERYDANQVRVTAIDPVAGTVKRSNDGTRGALSTDHYVIGYVDGRVDIGGLRNDLQVGADYERRKIFRSDLIRQNLSKPFSYVNPVYDQQDPGNTVVASDSDQTDKLRATSFFLQDSLHLGERWILVGGLRYQHYEQLAGRGRPFKTNTDIEGGKWLPRAGLVYKWTPEVSLYGSYTESLKPTSTIAPLSSGTVIDSGVAPEQAKSWELGLKWDMPGQTTGTLALFDIRKRNVLVSQYNDLTKLTDWRTSGAARSRGVELDVSGSLSPRWDFMASYAYLDARTTDDPQYQGNRLWNVAQHTGSLALVYNAGQIGEGRLRLGTAARYVGTRPGDSANSFVLPAYTVVNAFATYDTRIAGRKVQFQLNVNNLFDRTYYTSSANQYFISMGDARQFVLSTRMEF</sequence>
<dbReference type="InterPro" id="IPR000531">
    <property type="entry name" value="Beta-barrel_TonB"/>
</dbReference>
<dbReference type="PANTHER" id="PTHR32552">
    <property type="entry name" value="FERRICHROME IRON RECEPTOR-RELATED"/>
    <property type="match status" value="1"/>
</dbReference>
<evidence type="ECO:0000256" key="6">
    <source>
        <dbReference type="ARBA" id="ARBA00022692"/>
    </source>
</evidence>
<keyword evidence="4 12" id="KW-1134">Transmembrane beta strand</keyword>
<keyword evidence="3 12" id="KW-0813">Transport</keyword>
<keyword evidence="7" id="KW-0408">Iron</keyword>
<protein>
    <submittedName>
        <fullName evidence="16">TonB-dependent receptor</fullName>
    </submittedName>
</protein>
<dbReference type="GO" id="GO:0015344">
    <property type="term" value="F:siderophore uptake transmembrane transporter activity"/>
    <property type="evidence" value="ECO:0007669"/>
    <property type="project" value="TreeGrafter"/>
</dbReference>
<dbReference type="InterPro" id="IPR036942">
    <property type="entry name" value="Beta-barrel_TonB_sf"/>
</dbReference>
<dbReference type="GO" id="GO:0009279">
    <property type="term" value="C:cell outer membrane"/>
    <property type="evidence" value="ECO:0007669"/>
    <property type="project" value="UniProtKB-SubCell"/>
</dbReference>
<feature type="signal peptide" evidence="14">
    <location>
        <begin position="1"/>
        <end position="33"/>
    </location>
</feature>
<evidence type="ECO:0000256" key="11">
    <source>
        <dbReference type="ARBA" id="ARBA00023237"/>
    </source>
</evidence>
<comment type="subcellular location">
    <subcellularLocation>
        <location evidence="1 12">Cell outer membrane</location>
        <topology evidence="1 12">Multi-pass membrane protein</topology>
    </subcellularLocation>
</comment>
<feature type="chain" id="PRO_5007068979" evidence="14">
    <location>
        <begin position="34"/>
        <end position="801"/>
    </location>
</feature>
<dbReference type="AlphaFoldDB" id="A0A0X8NVH3"/>
<dbReference type="InterPro" id="IPR011662">
    <property type="entry name" value="Secretin/TonB_short_N"/>
</dbReference>
<evidence type="ECO:0000259" key="15">
    <source>
        <dbReference type="SMART" id="SM00965"/>
    </source>
</evidence>
<keyword evidence="6 12" id="KW-0812">Transmembrane</keyword>
<keyword evidence="9 12" id="KW-0472">Membrane</keyword>